<keyword evidence="2" id="KW-0521">NADP</keyword>
<name>A0A9P4NVQ6_9PEZI</name>
<dbReference type="GO" id="GO:0016616">
    <property type="term" value="F:oxidoreductase activity, acting on the CH-OH group of donors, NAD or NADP as acceptor"/>
    <property type="evidence" value="ECO:0007669"/>
    <property type="project" value="TreeGrafter"/>
</dbReference>
<reference evidence="4" key="1">
    <citation type="journal article" date="2020" name="Stud. Mycol.">
        <title>101 Dothideomycetes genomes: a test case for predicting lifestyles and emergence of pathogens.</title>
        <authorList>
            <person name="Haridas S."/>
            <person name="Albert R."/>
            <person name="Binder M."/>
            <person name="Bloem J."/>
            <person name="Labutti K."/>
            <person name="Salamov A."/>
            <person name="Andreopoulos B."/>
            <person name="Baker S."/>
            <person name="Barry K."/>
            <person name="Bills G."/>
            <person name="Bluhm B."/>
            <person name="Cannon C."/>
            <person name="Castanera R."/>
            <person name="Culley D."/>
            <person name="Daum C."/>
            <person name="Ezra D."/>
            <person name="Gonzalez J."/>
            <person name="Henrissat B."/>
            <person name="Kuo A."/>
            <person name="Liang C."/>
            <person name="Lipzen A."/>
            <person name="Lutzoni F."/>
            <person name="Magnuson J."/>
            <person name="Mondo S."/>
            <person name="Nolan M."/>
            <person name="Ohm R."/>
            <person name="Pangilinan J."/>
            <person name="Park H.-J."/>
            <person name="Ramirez L."/>
            <person name="Alfaro M."/>
            <person name="Sun H."/>
            <person name="Tritt A."/>
            <person name="Yoshinaga Y."/>
            <person name="Zwiers L.-H."/>
            <person name="Turgeon B."/>
            <person name="Goodwin S."/>
            <person name="Spatafora J."/>
            <person name="Crous P."/>
            <person name="Grigoriev I."/>
        </authorList>
    </citation>
    <scope>NUCLEOTIDE SEQUENCE</scope>
    <source>
        <strain evidence="4">CBS 130266</strain>
    </source>
</reference>
<evidence type="ECO:0000313" key="4">
    <source>
        <dbReference type="EMBL" id="KAF2433179.1"/>
    </source>
</evidence>
<dbReference type="PANTHER" id="PTHR44229:SF4">
    <property type="entry name" value="15-HYDROXYPROSTAGLANDIN DEHYDROGENASE [NAD(+)]"/>
    <property type="match status" value="1"/>
</dbReference>
<dbReference type="InterPro" id="IPR020904">
    <property type="entry name" value="Sc_DH/Rdtase_CS"/>
</dbReference>
<comment type="similarity">
    <text evidence="1">Belongs to the short-chain dehydrogenases/reductases (SDR) family.</text>
</comment>
<dbReference type="InterPro" id="IPR002347">
    <property type="entry name" value="SDR_fam"/>
</dbReference>
<dbReference type="SUPFAM" id="SSF51735">
    <property type="entry name" value="NAD(P)-binding Rossmann-fold domains"/>
    <property type="match status" value="1"/>
</dbReference>
<dbReference type="PROSITE" id="PS00061">
    <property type="entry name" value="ADH_SHORT"/>
    <property type="match status" value="1"/>
</dbReference>
<evidence type="ECO:0000256" key="1">
    <source>
        <dbReference type="ARBA" id="ARBA00006484"/>
    </source>
</evidence>
<evidence type="ECO:0000256" key="2">
    <source>
        <dbReference type="ARBA" id="ARBA00022857"/>
    </source>
</evidence>
<dbReference type="PRINTS" id="PR00081">
    <property type="entry name" value="GDHRDH"/>
</dbReference>
<dbReference type="GO" id="GO:0005737">
    <property type="term" value="C:cytoplasm"/>
    <property type="evidence" value="ECO:0007669"/>
    <property type="project" value="TreeGrafter"/>
</dbReference>
<proteinExistence type="inferred from homology"/>
<dbReference type="EMBL" id="MU007022">
    <property type="protein sequence ID" value="KAF2433179.1"/>
    <property type="molecule type" value="Genomic_DNA"/>
</dbReference>
<sequence length="278" mass="30634">MMSEKGKAAFVTGGASGIGQAVVEMLVQKGVNVFIADQNTVEAEAYAKSLNQKKQGKVMAGQVNIAIWGEQVQAFGKAIKAFGRIDYVYPIAGIGERKWLKSDPNSWIEPDLTVVDVDLKGQLYTCSLAIQHFRRQEVNDFGFRGKIFCVASICGFYCIPTLPIYTAAKHGVTGFVRSYGKFLPEEKITLNAISPAVVRTGISSDSFYKQIEDRNILTPMESLIKVFESLMGDNDTSGEIFECGPRGTQIRQVAEAMDAETQVLLDMLVERARPLQAW</sequence>
<evidence type="ECO:0000256" key="3">
    <source>
        <dbReference type="ARBA" id="ARBA00023002"/>
    </source>
</evidence>
<accession>A0A9P4NVQ6</accession>
<dbReference type="OrthoDB" id="37659at2759"/>
<evidence type="ECO:0000313" key="5">
    <source>
        <dbReference type="Proteomes" id="UP000800235"/>
    </source>
</evidence>
<keyword evidence="5" id="KW-1185">Reference proteome</keyword>
<dbReference type="AlphaFoldDB" id="A0A9P4NVQ6"/>
<dbReference type="Gene3D" id="3.40.50.720">
    <property type="entry name" value="NAD(P)-binding Rossmann-like Domain"/>
    <property type="match status" value="1"/>
</dbReference>
<keyword evidence="3" id="KW-0560">Oxidoreductase</keyword>
<dbReference type="PANTHER" id="PTHR44229">
    <property type="entry name" value="15-HYDROXYPROSTAGLANDIN DEHYDROGENASE [NAD(+)]"/>
    <property type="match status" value="1"/>
</dbReference>
<dbReference type="Proteomes" id="UP000800235">
    <property type="component" value="Unassembled WGS sequence"/>
</dbReference>
<dbReference type="InterPro" id="IPR036291">
    <property type="entry name" value="NAD(P)-bd_dom_sf"/>
</dbReference>
<gene>
    <name evidence="4" type="ORF">EJ08DRAFT_708639</name>
</gene>
<dbReference type="Pfam" id="PF00106">
    <property type="entry name" value="adh_short"/>
    <property type="match status" value="1"/>
</dbReference>
<protein>
    <submittedName>
        <fullName evidence="4">Glucose 1-dehydrogenase</fullName>
    </submittedName>
</protein>
<organism evidence="4 5">
    <name type="scientific">Tothia fuscella</name>
    <dbReference type="NCBI Taxonomy" id="1048955"/>
    <lineage>
        <taxon>Eukaryota</taxon>
        <taxon>Fungi</taxon>
        <taxon>Dikarya</taxon>
        <taxon>Ascomycota</taxon>
        <taxon>Pezizomycotina</taxon>
        <taxon>Dothideomycetes</taxon>
        <taxon>Pleosporomycetidae</taxon>
        <taxon>Venturiales</taxon>
        <taxon>Cylindrosympodiaceae</taxon>
        <taxon>Tothia</taxon>
    </lineage>
</organism>
<comment type="caution">
    <text evidence="4">The sequence shown here is derived from an EMBL/GenBank/DDBJ whole genome shotgun (WGS) entry which is preliminary data.</text>
</comment>